<reference evidence="2 3" key="1">
    <citation type="submission" date="2021-03" db="EMBL/GenBank/DDBJ databases">
        <title>Novel species identification of genus Shewanella.</title>
        <authorList>
            <person name="Liu G."/>
            <person name="Zhang Q."/>
        </authorList>
    </citation>
    <scope>NUCLEOTIDE SEQUENCE [LARGE SCALE GENOMIC DNA]</scope>
    <source>
        <strain evidence="2 3">FJAT-51800</strain>
    </source>
</reference>
<feature type="chain" id="PRO_5046837954" description="Porin" evidence="1">
    <location>
        <begin position="26"/>
        <end position="408"/>
    </location>
</feature>
<sequence>MLGSRIQWLFAPLLLAATLSGSVLAAGDDAIQFRGFATLSAAYSDSASLGFRRDMTQEGKFQQWSLAQDSAFGLQADVKLAPDWQATVQLVAKSRDDYKLLDNVELAFVSYEPNNNWRIRAGRIGSDLTMIGDVGNVGYAYDWVRPPVEFYGAIPFYHFDGIEVNHKTQVASGYLHTKVFYGKSDSRFIYAGTSSDFDLQPFWGAGVQFEKGAFTFRAAYLNTKLSNLGNEGLSELSNVLALYAAYPGVSDTLDALNIDTATQYYTSGISYRFANWSLLAEASLLDSEEPLLPSTFAAYTGIVRRIDNVAVYGLLGHVRSINASYQVSQMVPEPLYSISQSIFDGVDLRQSTASVGVRWDFRTDMALKLQWDHSWVTENKAMLWRTDSFGATPDEQVNVFTLSVSLVF</sequence>
<dbReference type="RefSeq" id="WP_207355392.1">
    <property type="nucleotide sequence ID" value="NZ_CP071503.1"/>
</dbReference>
<accession>A0ABX7QRW3</accession>
<feature type="signal peptide" evidence="1">
    <location>
        <begin position="1"/>
        <end position="25"/>
    </location>
</feature>
<proteinExistence type="predicted"/>
<evidence type="ECO:0000256" key="1">
    <source>
        <dbReference type="SAM" id="SignalP"/>
    </source>
</evidence>
<gene>
    <name evidence="2" type="ORF">JYB87_02765</name>
</gene>
<organism evidence="2 3">
    <name type="scientific">Shewanella avicenniae</name>
    <dbReference type="NCBI Taxonomy" id="2814294"/>
    <lineage>
        <taxon>Bacteria</taxon>
        <taxon>Pseudomonadati</taxon>
        <taxon>Pseudomonadota</taxon>
        <taxon>Gammaproteobacteria</taxon>
        <taxon>Alteromonadales</taxon>
        <taxon>Shewanellaceae</taxon>
        <taxon>Shewanella</taxon>
    </lineage>
</organism>
<name>A0ABX7QRW3_9GAMM</name>
<evidence type="ECO:0008006" key="4">
    <source>
        <dbReference type="Google" id="ProtNLM"/>
    </source>
</evidence>
<dbReference type="SUPFAM" id="SSF56935">
    <property type="entry name" value="Porins"/>
    <property type="match status" value="1"/>
</dbReference>
<evidence type="ECO:0000313" key="2">
    <source>
        <dbReference type="EMBL" id="QSX34188.1"/>
    </source>
</evidence>
<dbReference type="EMBL" id="CP071503">
    <property type="protein sequence ID" value="QSX34188.1"/>
    <property type="molecule type" value="Genomic_DNA"/>
</dbReference>
<keyword evidence="1" id="KW-0732">Signal</keyword>
<dbReference type="InterPro" id="IPR023614">
    <property type="entry name" value="Porin_dom_sf"/>
</dbReference>
<evidence type="ECO:0000313" key="3">
    <source>
        <dbReference type="Proteomes" id="UP000662770"/>
    </source>
</evidence>
<protein>
    <recommendedName>
        <fullName evidence="4">Porin</fullName>
    </recommendedName>
</protein>
<dbReference type="Gene3D" id="2.40.160.10">
    <property type="entry name" value="Porin"/>
    <property type="match status" value="1"/>
</dbReference>
<keyword evidence="3" id="KW-1185">Reference proteome</keyword>
<dbReference type="Proteomes" id="UP000662770">
    <property type="component" value="Chromosome"/>
</dbReference>